<dbReference type="Gene3D" id="3.30.560.10">
    <property type="entry name" value="Glucose Oxidase, domain 3"/>
    <property type="match status" value="1"/>
</dbReference>
<accession>A0ABP1PT09</accession>
<evidence type="ECO:0000256" key="1">
    <source>
        <dbReference type="ARBA" id="ARBA00001974"/>
    </source>
</evidence>
<dbReference type="PROSITE" id="PS00624">
    <property type="entry name" value="GMC_OXRED_2"/>
    <property type="match status" value="1"/>
</dbReference>
<dbReference type="EMBL" id="CAXLJM020000011">
    <property type="protein sequence ID" value="CAL8076424.1"/>
    <property type="molecule type" value="Genomic_DNA"/>
</dbReference>
<evidence type="ECO:0000313" key="6">
    <source>
        <dbReference type="EMBL" id="CAL8076424.1"/>
    </source>
</evidence>
<comment type="cofactor">
    <cofactor evidence="1">
        <name>FAD</name>
        <dbReference type="ChEBI" id="CHEBI:57692"/>
    </cofactor>
</comment>
<dbReference type="Proteomes" id="UP001642540">
    <property type="component" value="Unassembled WGS sequence"/>
</dbReference>
<dbReference type="PANTHER" id="PTHR11552">
    <property type="entry name" value="GLUCOSE-METHANOL-CHOLINE GMC OXIDOREDUCTASE"/>
    <property type="match status" value="1"/>
</dbReference>
<dbReference type="InterPro" id="IPR007867">
    <property type="entry name" value="GMC_OxRtase_C"/>
</dbReference>
<organism evidence="6 7">
    <name type="scientific">Orchesella dallaii</name>
    <dbReference type="NCBI Taxonomy" id="48710"/>
    <lineage>
        <taxon>Eukaryota</taxon>
        <taxon>Metazoa</taxon>
        <taxon>Ecdysozoa</taxon>
        <taxon>Arthropoda</taxon>
        <taxon>Hexapoda</taxon>
        <taxon>Collembola</taxon>
        <taxon>Entomobryomorpha</taxon>
        <taxon>Entomobryoidea</taxon>
        <taxon>Orchesellidae</taxon>
        <taxon>Orchesellinae</taxon>
        <taxon>Orchesella</taxon>
    </lineage>
</organism>
<keyword evidence="3" id="KW-0285">Flavoprotein</keyword>
<protein>
    <recommendedName>
        <fullName evidence="5">Glucose-methanol-choline oxidoreductase N-terminal domain-containing protein</fullName>
    </recommendedName>
</protein>
<dbReference type="Pfam" id="PF00732">
    <property type="entry name" value="GMC_oxred_N"/>
    <property type="match status" value="1"/>
</dbReference>
<dbReference type="InterPro" id="IPR036188">
    <property type="entry name" value="FAD/NAD-bd_sf"/>
</dbReference>
<dbReference type="PIRSF" id="PIRSF000137">
    <property type="entry name" value="Alcohol_oxidase"/>
    <property type="match status" value="1"/>
</dbReference>
<comment type="caution">
    <text evidence="6">The sequence shown here is derived from an EMBL/GenBank/DDBJ whole genome shotgun (WGS) entry which is preliminary data.</text>
</comment>
<sequence length="625" mass="67840">MGLVDAVNTVLNALPARWPLPLPASAVIVTALTLAINSWVTLDIARDVAANSELLTLDSKCQFTTFDYIVVGAGGAGMVVATRIANASSSNRVLLLEAGGEPSILNGIPSMDFFLLNQPANTWIYNSTVQNHACENNDGKRSLTTRGKMMGGSTSINFMMYVRGNKEDFNRWSTEDAGGDTQWNYENLLPYFKKSEDYNGAYAGDASSSEYHGKGGLLNVATHDYMPGVDDFLAAAIEKGYTVGDYNGENQEVFSKLDVTTQDGWRESTYRAFYQDTGKPSNLCIKKYAHVTKINFRNVNGKPRATGVTYQRHNLTRSVTARKEVIMSAGTFGSPKLLMLSGVGPQAHLKSLNIPVVKDLPVGQNLNDHAFTIIGPFMASPSLNPNRDVTAQAAANFLLSGTGALAAPAGLAGVAFFTSPVAEPAYPDLQVVDFSVALYPELPRDLNKLFGIRVDILDNWFTPYHKNNTDARFLVLWAGRAKSVGNVTLASTNPNDNPNIDPQYLANPDDTEALLYGFKKVVDLFENSTALNTPIFPKPVPGCESLPFKSDDYYRCAIKKFSGSLYHHVGTCSLGKVVDNNLKVIGIDHLRVIDASVMPRTPNGNTQASTIMIAEKGSDLIIADM</sequence>
<evidence type="ECO:0000256" key="2">
    <source>
        <dbReference type="ARBA" id="ARBA00010790"/>
    </source>
</evidence>
<dbReference type="SUPFAM" id="SSF54373">
    <property type="entry name" value="FAD-linked reductases, C-terminal domain"/>
    <property type="match status" value="1"/>
</dbReference>
<reference evidence="6 7" key="1">
    <citation type="submission" date="2024-08" db="EMBL/GenBank/DDBJ databases">
        <authorList>
            <person name="Cucini C."/>
            <person name="Frati F."/>
        </authorList>
    </citation>
    <scope>NUCLEOTIDE SEQUENCE [LARGE SCALE GENOMIC DNA]</scope>
</reference>
<dbReference type="InterPro" id="IPR012132">
    <property type="entry name" value="GMC_OxRdtase"/>
</dbReference>
<gene>
    <name evidence="6" type="ORF">ODALV1_LOCUS3466</name>
</gene>
<dbReference type="Pfam" id="PF05199">
    <property type="entry name" value="GMC_oxred_C"/>
    <property type="match status" value="1"/>
</dbReference>
<proteinExistence type="inferred from homology"/>
<dbReference type="PANTHER" id="PTHR11552:SF147">
    <property type="entry name" value="CHOLINE DEHYDROGENASE, MITOCHONDRIAL"/>
    <property type="match status" value="1"/>
</dbReference>
<evidence type="ECO:0000313" key="7">
    <source>
        <dbReference type="Proteomes" id="UP001642540"/>
    </source>
</evidence>
<keyword evidence="7" id="KW-1185">Reference proteome</keyword>
<keyword evidence="4" id="KW-0274">FAD</keyword>
<evidence type="ECO:0000259" key="5">
    <source>
        <dbReference type="PROSITE" id="PS00624"/>
    </source>
</evidence>
<name>A0ABP1PT09_9HEXA</name>
<feature type="domain" description="Glucose-methanol-choline oxidoreductase N-terminal" evidence="5">
    <location>
        <begin position="330"/>
        <end position="344"/>
    </location>
</feature>
<dbReference type="InterPro" id="IPR000172">
    <property type="entry name" value="GMC_OxRdtase_N"/>
</dbReference>
<evidence type="ECO:0000256" key="4">
    <source>
        <dbReference type="ARBA" id="ARBA00022827"/>
    </source>
</evidence>
<dbReference type="SUPFAM" id="SSF51905">
    <property type="entry name" value="FAD/NAD(P)-binding domain"/>
    <property type="match status" value="1"/>
</dbReference>
<comment type="similarity">
    <text evidence="2">Belongs to the GMC oxidoreductase family.</text>
</comment>
<dbReference type="Gene3D" id="3.50.50.60">
    <property type="entry name" value="FAD/NAD(P)-binding domain"/>
    <property type="match status" value="1"/>
</dbReference>
<evidence type="ECO:0000256" key="3">
    <source>
        <dbReference type="ARBA" id="ARBA00022630"/>
    </source>
</evidence>